<feature type="compositionally biased region" description="Acidic residues" evidence="1">
    <location>
        <begin position="76"/>
        <end position="90"/>
    </location>
</feature>
<feature type="domain" description="PH" evidence="2">
    <location>
        <begin position="298"/>
        <end position="399"/>
    </location>
</feature>
<evidence type="ECO:0000259" key="2">
    <source>
        <dbReference type="PROSITE" id="PS50003"/>
    </source>
</evidence>
<feature type="domain" description="PH" evidence="2">
    <location>
        <begin position="114"/>
        <end position="211"/>
    </location>
</feature>
<feature type="compositionally biased region" description="Pro residues" evidence="1">
    <location>
        <begin position="426"/>
        <end position="440"/>
    </location>
</feature>
<evidence type="ECO:0000313" key="4">
    <source>
        <dbReference type="Proteomes" id="UP000310189"/>
    </source>
</evidence>
<proteinExistence type="predicted"/>
<dbReference type="Pfam" id="PF00169">
    <property type="entry name" value="PH"/>
    <property type="match status" value="2"/>
</dbReference>
<evidence type="ECO:0000256" key="1">
    <source>
        <dbReference type="SAM" id="MobiDB-lite"/>
    </source>
</evidence>
<feature type="region of interest" description="Disordered" evidence="1">
    <location>
        <begin position="1"/>
        <end position="113"/>
    </location>
</feature>
<dbReference type="Gene3D" id="2.30.29.30">
    <property type="entry name" value="Pleckstrin-homology domain (PH domain)/Phosphotyrosine-binding domain (PTB)"/>
    <property type="match status" value="2"/>
</dbReference>
<organism evidence="3 4">
    <name type="scientific">Wallemia hederae</name>
    <dbReference type="NCBI Taxonomy" id="1540922"/>
    <lineage>
        <taxon>Eukaryota</taxon>
        <taxon>Fungi</taxon>
        <taxon>Dikarya</taxon>
        <taxon>Basidiomycota</taxon>
        <taxon>Wallemiomycotina</taxon>
        <taxon>Wallemiomycetes</taxon>
        <taxon>Wallemiales</taxon>
        <taxon>Wallemiaceae</taxon>
        <taxon>Wallemia</taxon>
    </lineage>
</organism>
<feature type="compositionally biased region" description="Acidic residues" evidence="1">
    <location>
        <begin position="460"/>
        <end position="474"/>
    </location>
</feature>
<dbReference type="PANTHER" id="PTHR14336:SF8">
    <property type="entry name" value="PROTEIN OPY1"/>
    <property type="match status" value="1"/>
</dbReference>
<feature type="compositionally biased region" description="Gly residues" evidence="1">
    <location>
        <begin position="262"/>
        <end position="272"/>
    </location>
</feature>
<dbReference type="InterPro" id="IPR051707">
    <property type="entry name" value="PI-Interact_SigTrans_Reg"/>
</dbReference>
<feature type="compositionally biased region" description="Basic and acidic residues" evidence="1">
    <location>
        <begin position="521"/>
        <end position="531"/>
    </location>
</feature>
<dbReference type="SUPFAM" id="SSF50729">
    <property type="entry name" value="PH domain-like"/>
    <property type="match status" value="2"/>
</dbReference>
<dbReference type="OrthoDB" id="2157866at2759"/>
<dbReference type="FunFam" id="2.30.29.30:FF:000286">
    <property type="entry name" value="PH-protein kinase domain containing protein"/>
    <property type="match status" value="1"/>
</dbReference>
<dbReference type="InterPro" id="IPR001849">
    <property type="entry name" value="PH_domain"/>
</dbReference>
<dbReference type="PANTHER" id="PTHR14336">
    <property type="entry name" value="TANDEM PH DOMAIN CONTAINING PROTEIN"/>
    <property type="match status" value="1"/>
</dbReference>
<dbReference type="EMBL" id="SPNW01000065">
    <property type="protein sequence ID" value="TIA87073.1"/>
    <property type="molecule type" value="Genomic_DNA"/>
</dbReference>
<dbReference type="InterPro" id="IPR011993">
    <property type="entry name" value="PH-like_dom_sf"/>
</dbReference>
<feature type="region of interest" description="Disordered" evidence="1">
    <location>
        <begin position="417"/>
        <end position="531"/>
    </location>
</feature>
<dbReference type="Proteomes" id="UP000310189">
    <property type="component" value="Unassembled WGS sequence"/>
</dbReference>
<dbReference type="AlphaFoldDB" id="A0A4V4LSL9"/>
<accession>A0A4V4LSL9</accession>
<feature type="compositionally biased region" description="Polar residues" evidence="1">
    <location>
        <begin position="50"/>
        <end position="60"/>
    </location>
</feature>
<dbReference type="PROSITE" id="PS50003">
    <property type="entry name" value="PH_DOMAIN"/>
    <property type="match status" value="2"/>
</dbReference>
<keyword evidence="4" id="KW-1185">Reference proteome</keyword>
<name>A0A4V4LSL9_9BASI</name>
<comment type="caution">
    <text evidence="3">The sequence shown here is derived from an EMBL/GenBank/DDBJ whole genome shotgun (WGS) entry which is preliminary data.</text>
</comment>
<feature type="compositionally biased region" description="Low complexity" evidence="1">
    <location>
        <begin position="1"/>
        <end position="11"/>
    </location>
</feature>
<feature type="region of interest" description="Disordered" evidence="1">
    <location>
        <begin position="247"/>
        <end position="295"/>
    </location>
</feature>
<protein>
    <recommendedName>
        <fullName evidence="2">PH domain-containing protein</fullName>
    </recommendedName>
</protein>
<reference evidence="3 4" key="1">
    <citation type="submission" date="2019-03" db="EMBL/GenBank/DDBJ databases">
        <title>Sequencing 23 genomes of Wallemia ichthyophaga.</title>
        <authorList>
            <person name="Gostincar C."/>
        </authorList>
    </citation>
    <scope>NUCLEOTIDE SEQUENCE [LARGE SCALE GENOMIC DNA]</scope>
    <source>
        <strain evidence="3 4">EXF-5753</strain>
    </source>
</reference>
<dbReference type="SMART" id="SM00233">
    <property type="entry name" value="PH"/>
    <property type="match status" value="2"/>
</dbReference>
<sequence>MSTQTTAHTSTAPPPAPPTPQEVHRKLSMTSAPPKSDDNLNDSFKRSQRRLSQSMLEPVSSNPPSPTFSKHPYLSAEDDDHDVPSEDEDASISGANTNAAGVDNQGDAPLNEDNVLRNGYLDKKGGGHRKRWKKRWFVLRPTKLAIYKSDKEYRLLRLIDVNVIHTCVQVDVGKKHQNVFGLVTPDRIFYLKCHSHLDMESWIEAVNLARKLMRESLTVQTSIPHNNNESSSQLQLSPVAIPNTSRYRRTSLTSTQASPGRPDGGFSLGTDGGESPNDRDSSDDEEDDGVVSPTDPNKVILTGYLMKLSKRKAWRKRYWILTSDKLSYARSHMDKPQRHIPLSKILDSLELEEQPMSPEGAEQREHKFKVITVKRTFILSAQSEEEEIRWLSALQTLLAHKRGFPVSDITASPMSAVTGTNTQYLGPPPPQVTTQPPTPQPHKLVDVPEEEANETAAEVLADEGGEGESGEADDAGVASGDAKDAAKQPAPATHHAHNTAISNHKRTRSGTVEARAAVDAVTKRYHPEDLR</sequence>
<evidence type="ECO:0000313" key="3">
    <source>
        <dbReference type="EMBL" id="TIA87073.1"/>
    </source>
</evidence>
<gene>
    <name evidence="3" type="ORF">E3P99_03408</name>
</gene>